<dbReference type="KEGG" id="orp:MOP44_16085"/>
<sequence>MSQMPKPGKEAVVEDAREPVREAAEARDNFVTLYGRGIDRIAEIQKRFIDIAVQHNGETIETWKKMAQKMPGGARLPLLDVAASMFERFADTQKHAIDLAVEQNRALIESVKDRASVANKATEAAIHMTNQAMERSVAAQKKVVETTVAQTKAVMEATRQQMGAAGVPTDSAVASFQRGVDSFVEAQKEMLDLVTH</sequence>
<name>A0A9J7BJY0_9BACT</name>
<dbReference type="EMBL" id="CP093313">
    <property type="protein sequence ID" value="UWZ82090.1"/>
    <property type="molecule type" value="Genomic_DNA"/>
</dbReference>
<evidence type="ECO:0008006" key="3">
    <source>
        <dbReference type="Google" id="ProtNLM"/>
    </source>
</evidence>
<dbReference type="Proteomes" id="UP001059380">
    <property type="component" value="Chromosome"/>
</dbReference>
<keyword evidence="2" id="KW-1185">Reference proteome</keyword>
<dbReference type="AlphaFoldDB" id="A0A9J7BJY0"/>
<proteinExistence type="predicted"/>
<protein>
    <recommendedName>
        <fullName evidence="3">Phasin family protein</fullName>
    </recommendedName>
</protein>
<organism evidence="1 2">
    <name type="scientific">Occallatibacter riparius</name>
    <dbReference type="NCBI Taxonomy" id="1002689"/>
    <lineage>
        <taxon>Bacteria</taxon>
        <taxon>Pseudomonadati</taxon>
        <taxon>Acidobacteriota</taxon>
        <taxon>Terriglobia</taxon>
        <taxon>Terriglobales</taxon>
        <taxon>Acidobacteriaceae</taxon>
        <taxon>Occallatibacter</taxon>
    </lineage>
</organism>
<gene>
    <name evidence="1" type="ORF">MOP44_16085</name>
</gene>
<reference evidence="1" key="1">
    <citation type="submission" date="2021-04" db="EMBL/GenBank/DDBJ databases">
        <title>Phylogenetic analysis of Acidobacteriaceae.</title>
        <authorList>
            <person name="Qiu L."/>
            <person name="Zhang Q."/>
        </authorList>
    </citation>
    <scope>NUCLEOTIDE SEQUENCE</scope>
    <source>
        <strain evidence="1">DSM 25168</strain>
    </source>
</reference>
<evidence type="ECO:0000313" key="1">
    <source>
        <dbReference type="EMBL" id="UWZ82090.1"/>
    </source>
</evidence>
<accession>A0A9J7BJY0</accession>
<evidence type="ECO:0000313" key="2">
    <source>
        <dbReference type="Proteomes" id="UP001059380"/>
    </source>
</evidence>
<dbReference type="RefSeq" id="WP_260791168.1">
    <property type="nucleotide sequence ID" value="NZ_CP093313.1"/>
</dbReference>